<organism evidence="4 5">
    <name type="scientific">Coptis chinensis</name>
    <dbReference type="NCBI Taxonomy" id="261450"/>
    <lineage>
        <taxon>Eukaryota</taxon>
        <taxon>Viridiplantae</taxon>
        <taxon>Streptophyta</taxon>
        <taxon>Embryophyta</taxon>
        <taxon>Tracheophyta</taxon>
        <taxon>Spermatophyta</taxon>
        <taxon>Magnoliopsida</taxon>
        <taxon>Ranunculales</taxon>
        <taxon>Ranunculaceae</taxon>
        <taxon>Coptidoideae</taxon>
        <taxon>Coptis</taxon>
    </lineage>
</organism>
<evidence type="ECO:0008006" key="6">
    <source>
        <dbReference type="Google" id="ProtNLM"/>
    </source>
</evidence>
<dbReference type="EMBL" id="JADFTS010000009">
    <property type="protein sequence ID" value="KAF9588616.1"/>
    <property type="molecule type" value="Genomic_DNA"/>
</dbReference>
<comment type="caution">
    <text evidence="4">The sequence shown here is derived from an EMBL/GenBank/DDBJ whole genome shotgun (WGS) entry which is preliminary data.</text>
</comment>
<evidence type="ECO:0000313" key="4">
    <source>
        <dbReference type="EMBL" id="KAF9588616.1"/>
    </source>
</evidence>
<dbReference type="Gene3D" id="1.20.1270.10">
    <property type="match status" value="1"/>
</dbReference>
<evidence type="ECO:0000256" key="2">
    <source>
        <dbReference type="ARBA" id="ARBA00022840"/>
    </source>
</evidence>
<keyword evidence="5" id="KW-1185">Reference proteome</keyword>
<reference evidence="4 5" key="1">
    <citation type="submission" date="2020-10" db="EMBL/GenBank/DDBJ databases">
        <title>The Coptis chinensis genome and diversification of protoberbering-type alkaloids.</title>
        <authorList>
            <person name="Wang B."/>
            <person name="Shu S."/>
            <person name="Song C."/>
            <person name="Liu Y."/>
        </authorList>
    </citation>
    <scope>NUCLEOTIDE SEQUENCE [LARGE SCALE GENOMIC DNA]</scope>
    <source>
        <strain evidence="4">HL-2020</strain>
        <tissue evidence="4">Leaf</tissue>
    </source>
</reference>
<keyword evidence="3" id="KW-0472">Membrane</keyword>
<proteinExistence type="predicted"/>
<dbReference type="GO" id="GO:0005524">
    <property type="term" value="F:ATP binding"/>
    <property type="evidence" value="ECO:0007669"/>
    <property type="project" value="UniProtKB-KW"/>
</dbReference>
<feature type="transmembrane region" description="Helical" evidence="3">
    <location>
        <begin position="159"/>
        <end position="180"/>
    </location>
</feature>
<evidence type="ECO:0000313" key="5">
    <source>
        <dbReference type="Proteomes" id="UP000631114"/>
    </source>
</evidence>
<dbReference type="Pfam" id="PF00012">
    <property type="entry name" value="HSP70"/>
    <property type="match status" value="1"/>
</dbReference>
<dbReference type="Proteomes" id="UP000631114">
    <property type="component" value="Unassembled WGS sequence"/>
</dbReference>
<keyword evidence="3" id="KW-0812">Transmembrane</keyword>
<dbReference type="InterPro" id="IPR013126">
    <property type="entry name" value="Hsp_70_fam"/>
</dbReference>
<keyword evidence="1" id="KW-0547">Nucleotide-binding</keyword>
<evidence type="ECO:0000256" key="3">
    <source>
        <dbReference type="SAM" id="Phobius"/>
    </source>
</evidence>
<gene>
    <name evidence="4" type="ORF">IFM89_013703</name>
</gene>
<protein>
    <recommendedName>
        <fullName evidence="6">Heat shock protein 70</fullName>
    </recommendedName>
</protein>
<keyword evidence="3" id="KW-1133">Transmembrane helix</keyword>
<keyword evidence="2" id="KW-0067">ATP-binding</keyword>
<dbReference type="InterPro" id="IPR029048">
    <property type="entry name" value="HSP70_C_sf"/>
</dbReference>
<sequence length="194" mass="21709">MRSPNRFLIELLGVQLDGIPPAPRGVPQIEVKFDIDANGILSITAVDKGTGKKQDITITGASTLPNDEVQRMVSEAEKFVKEDKEKRDAIDTKNQADSVVYRQRSSSRSWATRSLRQSKRRLKLSLENLRKPSLGAQHKPSRMPCQPSTRKSCNLVSPFITNLVPQVVLLVLHLALMMGLHDLQDQLTRALMVM</sequence>
<dbReference type="PANTHER" id="PTHR19375">
    <property type="entry name" value="HEAT SHOCK PROTEIN 70KDA"/>
    <property type="match status" value="1"/>
</dbReference>
<dbReference type="Gene3D" id="2.60.34.10">
    <property type="entry name" value="Substrate Binding Domain Of DNAk, Chain A, domain 1"/>
    <property type="match status" value="1"/>
</dbReference>
<name>A0A835GW33_9MAGN</name>
<dbReference type="SUPFAM" id="SSF100920">
    <property type="entry name" value="Heat shock protein 70kD (HSP70), peptide-binding domain"/>
    <property type="match status" value="1"/>
</dbReference>
<dbReference type="AlphaFoldDB" id="A0A835GW33"/>
<dbReference type="OrthoDB" id="1751276at2759"/>
<dbReference type="GO" id="GO:0140662">
    <property type="term" value="F:ATP-dependent protein folding chaperone"/>
    <property type="evidence" value="ECO:0007669"/>
    <property type="project" value="InterPro"/>
</dbReference>
<dbReference type="InterPro" id="IPR029047">
    <property type="entry name" value="HSP70_peptide-bd_sf"/>
</dbReference>
<evidence type="ECO:0000256" key="1">
    <source>
        <dbReference type="ARBA" id="ARBA00022741"/>
    </source>
</evidence>
<accession>A0A835GW33</accession>